<dbReference type="Proteomes" id="UP000694050">
    <property type="component" value="Unassembled WGS sequence"/>
</dbReference>
<feature type="compositionally biased region" description="Low complexity" evidence="1">
    <location>
        <begin position="444"/>
        <end position="460"/>
    </location>
</feature>
<feature type="compositionally biased region" description="Polar residues" evidence="1">
    <location>
        <begin position="341"/>
        <end position="354"/>
    </location>
</feature>
<feature type="compositionally biased region" description="Polar residues" evidence="1">
    <location>
        <begin position="512"/>
        <end position="528"/>
    </location>
</feature>
<feature type="region of interest" description="Disordered" evidence="1">
    <location>
        <begin position="310"/>
        <end position="554"/>
    </location>
</feature>
<feature type="compositionally biased region" description="Basic and acidic residues" evidence="1">
    <location>
        <begin position="483"/>
        <end position="507"/>
    </location>
</feature>
<gene>
    <name evidence="2" type="ORF">Forpe1208_v006889</name>
</gene>
<evidence type="ECO:0000313" key="3">
    <source>
        <dbReference type="Proteomes" id="UP000694050"/>
    </source>
</evidence>
<name>A0A8J5UDA1_FUSOX</name>
<proteinExistence type="predicted"/>
<comment type="caution">
    <text evidence="2">The sequence shown here is derived from an EMBL/GenBank/DDBJ whole genome shotgun (WGS) entry which is preliminary data.</text>
</comment>
<feature type="compositionally biased region" description="Basic and acidic residues" evidence="1">
    <location>
        <begin position="529"/>
        <end position="554"/>
    </location>
</feature>
<accession>A0A8J5UDA1</accession>
<feature type="compositionally biased region" description="Polar residues" evidence="1">
    <location>
        <begin position="73"/>
        <end position="88"/>
    </location>
</feature>
<dbReference type="EMBL" id="JAELUQ010000004">
    <property type="protein sequence ID" value="KAG7416107.1"/>
    <property type="molecule type" value="Genomic_DNA"/>
</dbReference>
<reference evidence="2" key="1">
    <citation type="submission" date="2021-04" db="EMBL/GenBank/DDBJ databases">
        <title>First draft genome resource for Brassicaceae pathogens Fusarium oxysporum f. sp. raphani and Fusarium oxysporum f. sp. rapae.</title>
        <authorList>
            <person name="Asai S."/>
        </authorList>
    </citation>
    <scope>NUCLEOTIDE SEQUENCE</scope>
    <source>
        <strain evidence="2">Tf1208</strain>
    </source>
</reference>
<feature type="compositionally biased region" description="Basic and acidic residues" evidence="1">
    <location>
        <begin position="433"/>
        <end position="442"/>
    </location>
</feature>
<sequence>MAKEATATGANTIPLGTGSEASFGRAGAPPKTPNPFSPPSLSIGPRPKRVWQPHLPLFSSEDFEPPRTGEKPSANNNGNNGRTQTATARNEDVITPQTPQERRSFTMTQKCKVLETCLASKDEYLAMPLAPHHDQETFWANILKEKLSPDLASKFKVWKNIKESVEHWCHIRRTLLREGNLPPVSQGQPELDTLVDAWNAVFVTRFCEIHRGYFENGLLAMIENRVSRMVSEHVDRSISSMLQNRRDELESSVRPRLLSNDSSLTVYDNAVKSVQDGFTESKRGHTQAMESEGVLSMVRELRPALEKAITGARQTHQERSGGSNTEPAIHTESAAMRGGPRSNNTHRLTTPSNGSSASASSTLQHPNSQAAAIPLASGNKRPLPDSSELRRTEPVPQVTPNYDDKNSSNNQPKRPRLDRRSSSDVTSRTGFSPRDRKEEKRPQQRQLSPLRRPPASRTPAGPYSHPGQERQNRPSGNLPRDSQYPDRWDGDGEPHRPCQPRGFREDTVEFDNMSTRRQNQLIRTQNRTLLEKLEELGPRSERGPRNNHDSYRRS</sequence>
<evidence type="ECO:0000313" key="2">
    <source>
        <dbReference type="EMBL" id="KAG7416107.1"/>
    </source>
</evidence>
<evidence type="ECO:0000256" key="1">
    <source>
        <dbReference type="SAM" id="MobiDB-lite"/>
    </source>
</evidence>
<dbReference type="AlphaFoldDB" id="A0A8J5UDA1"/>
<feature type="region of interest" description="Disordered" evidence="1">
    <location>
        <begin position="1"/>
        <end position="91"/>
    </location>
</feature>
<organism evidence="2 3">
    <name type="scientific">Fusarium oxysporum f. sp. rapae</name>
    <dbReference type="NCBI Taxonomy" id="485398"/>
    <lineage>
        <taxon>Eukaryota</taxon>
        <taxon>Fungi</taxon>
        <taxon>Dikarya</taxon>
        <taxon>Ascomycota</taxon>
        <taxon>Pezizomycotina</taxon>
        <taxon>Sordariomycetes</taxon>
        <taxon>Hypocreomycetidae</taxon>
        <taxon>Hypocreales</taxon>
        <taxon>Nectriaceae</taxon>
        <taxon>Fusarium</taxon>
        <taxon>Fusarium oxysporum species complex</taxon>
    </lineage>
</organism>
<protein>
    <submittedName>
        <fullName evidence="2">Uncharacterized protein</fullName>
    </submittedName>
</protein>